<feature type="region of interest" description="Disordered" evidence="1">
    <location>
        <begin position="140"/>
        <end position="186"/>
    </location>
</feature>
<feature type="compositionally biased region" description="Polar residues" evidence="1">
    <location>
        <begin position="339"/>
        <end position="360"/>
    </location>
</feature>
<dbReference type="PANTHER" id="PTHR28601">
    <property type="entry name" value="COILED-COIL DOMAIN-CONTAINING PROTEIN 24"/>
    <property type="match status" value="1"/>
</dbReference>
<proteinExistence type="predicted"/>
<dbReference type="Pfam" id="PF15669">
    <property type="entry name" value="CCDC24"/>
    <property type="match status" value="1"/>
</dbReference>
<keyword evidence="3" id="KW-1185">Reference proteome</keyword>
<evidence type="ECO:0008006" key="4">
    <source>
        <dbReference type="Google" id="ProtNLM"/>
    </source>
</evidence>
<evidence type="ECO:0000313" key="2">
    <source>
        <dbReference type="EMBL" id="KAJ1167375.1"/>
    </source>
</evidence>
<dbReference type="AlphaFoldDB" id="A0AAV7STF0"/>
<dbReference type="Proteomes" id="UP001066276">
    <property type="component" value="Chromosome 4_2"/>
</dbReference>
<reference evidence="2" key="1">
    <citation type="journal article" date="2022" name="bioRxiv">
        <title>Sequencing and chromosome-scale assembly of the giantPleurodeles waltlgenome.</title>
        <authorList>
            <person name="Brown T."/>
            <person name="Elewa A."/>
            <person name="Iarovenko S."/>
            <person name="Subramanian E."/>
            <person name="Araus A.J."/>
            <person name="Petzold A."/>
            <person name="Susuki M."/>
            <person name="Suzuki K.-i.T."/>
            <person name="Hayashi T."/>
            <person name="Toyoda A."/>
            <person name="Oliveira C."/>
            <person name="Osipova E."/>
            <person name="Leigh N.D."/>
            <person name="Simon A."/>
            <person name="Yun M.H."/>
        </authorList>
    </citation>
    <scope>NUCLEOTIDE SEQUENCE</scope>
    <source>
        <strain evidence="2">20211129_DDA</strain>
        <tissue evidence="2">Liver</tissue>
    </source>
</reference>
<dbReference type="InterPro" id="IPR031367">
    <property type="entry name" value="CCDC24"/>
</dbReference>
<gene>
    <name evidence="2" type="ORF">NDU88_007767</name>
</gene>
<organism evidence="2 3">
    <name type="scientific">Pleurodeles waltl</name>
    <name type="common">Iberian ribbed newt</name>
    <dbReference type="NCBI Taxonomy" id="8319"/>
    <lineage>
        <taxon>Eukaryota</taxon>
        <taxon>Metazoa</taxon>
        <taxon>Chordata</taxon>
        <taxon>Craniata</taxon>
        <taxon>Vertebrata</taxon>
        <taxon>Euteleostomi</taxon>
        <taxon>Amphibia</taxon>
        <taxon>Batrachia</taxon>
        <taxon>Caudata</taxon>
        <taxon>Salamandroidea</taxon>
        <taxon>Salamandridae</taxon>
        <taxon>Pleurodelinae</taxon>
        <taxon>Pleurodeles</taxon>
    </lineage>
</organism>
<name>A0AAV7STF0_PLEWA</name>
<sequence>MIRHADDRDSGFGEALEPPPSLWRLVEEYVPQSERSEIKKILGEAAVDLSLELHAEVDTLLDLWREVRLTGFSPTQRLPTSSCPVLADPPAIKNMVKQEICMLLFSIRQRARKEGRDENQALAKYNPHVVSFVMGAGRAGSGVCRPSSTRGRNGGQERPNRPWTAGRSSVAGDDERSVSSLSSGSSLAGDLEDLKEKFNISDIDEVVAHLQSVLEEECRTLEKDIAIMQNCLEDEHCFAAELMAPTPEPTLAELKEERRALERDLQLGQSEPNAFPASKKLSQKPLEQCSRPLESSGRIPAKTAKCPRPSTTSSALSLFDNRTPPCPRGARTKSETLHRVSSSARTPITTQDSGDGSTMSHPKIPPPGTAKMRRPEVATSELAHLQTGSKVHRSSSIPKVDSVVPPGVEHCITQVPTGPLGVLTVSSTPFLKARLSHVMPASSTLLAPVGGVQGLQSATLASENLGLVFIPTPPPKPPNHRPVGKSALSSVPAPSPNRRVKMLKSNQPA</sequence>
<dbReference type="EMBL" id="JANPWB010000008">
    <property type="protein sequence ID" value="KAJ1167375.1"/>
    <property type="molecule type" value="Genomic_DNA"/>
</dbReference>
<accession>A0AAV7STF0</accession>
<feature type="region of interest" description="Disordered" evidence="1">
    <location>
        <begin position="472"/>
        <end position="509"/>
    </location>
</feature>
<protein>
    <recommendedName>
        <fullName evidence="4">Coiled-coil domain-containing protein 24</fullName>
    </recommendedName>
</protein>
<evidence type="ECO:0000256" key="1">
    <source>
        <dbReference type="SAM" id="MobiDB-lite"/>
    </source>
</evidence>
<feature type="region of interest" description="Disordered" evidence="1">
    <location>
        <begin position="266"/>
        <end position="377"/>
    </location>
</feature>
<dbReference type="PANTHER" id="PTHR28601:SF1">
    <property type="entry name" value="COILED-COIL DOMAIN-CONTAINING PROTEIN 24"/>
    <property type="match status" value="1"/>
</dbReference>
<comment type="caution">
    <text evidence="2">The sequence shown here is derived from an EMBL/GenBank/DDBJ whole genome shotgun (WGS) entry which is preliminary data.</text>
</comment>
<evidence type="ECO:0000313" key="3">
    <source>
        <dbReference type="Proteomes" id="UP001066276"/>
    </source>
</evidence>